<dbReference type="InterPro" id="IPR000560">
    <property type="entry name" value="His_Pase_clade-2"/>
</dbReference>
<dbReference type="PROSITE" id="PS00616">
    <property type="entry name" value="HIS_ACID_PHOSPHAT_1"/>
    <property type="match status" value="1"/>
</dbReference>
<evidence type="ECO:0000256" key="7">
    <source>
        <dbReference type="ARBA" id="ARBA00023180"/>
    </source>
</evidence>
<dbReference type="GO" id="GO:0003993">
    <property type="term" value="F:acid phosphatase activity"/>
    <property type="evidence" value="ECO:0007669"/>
    <property type="project" value="UniProtKB-EC"/>
</dbReference>
<comment type="caution">
    <text evidence="9">The sequence shown here is derived from an EMBL/GenBank/DDBJ whole genome shotgun (WGS) entry which is preliminary data.</text>
</comment>
<dbReference type="Proteomes" id="UP001177023">
    <property type="component" value="Unassembled WGS sequence"/>
</dbReference>
<dbReference type="AlphaFoldDB" id="A0AA36DG38"/>
<evidence type="ECO:0000256" key="6">
    <source>
        <dbReference type="ARBA" id="ARBA00023157"/>
    </source>
</evidence>
<protein>
    <recommendedName>
        <fullName evidence="3">acid phosphatase</fullName>
        <ecNumber evidence="3">3.1.3.2</ecNumber>
    </recommendedName>
</protein>
<evidence type="ECO:0000256" key="3">
    <source>
        <dbReference type="ARBA" id="ARBA00012646"/>
    </source>
</evidence>
<dbReference type="InterPro" id="IPR050645">
    <property type="entry name" value="Histidine_acid_phosphatase"/>
</dbReference>
<keyword evidence="8" id="KW-0812">Transmembrane</keyword>
<reference evidence="9" key="1">
    <citation type="submission" date="2023-06" db="EMBL/GenBank/DDBJ databases">
        <authorList>
            <person name="Delattre M."/>
        </authorList>
    </citation>
    <scope>NUCLEOTIDE SEQUENCE</scope>
    <source>
        <strain evidence="9">AF72</strain>
    </source>
</reference>
<feature type="non-terminal residue" evidence="9">
    <location>
        <position position="523"/>
    </location>
</feature>
<sequence length="523" mass="59442">MVFSSSVTTIMAQESTTPKLNPLDDKFETDQKQAVPVRVAIAKTDELNNPDVRLLARLAVAMVQKKLAKGTKYEKDGYYAGRSNNYVDMPFPDPQHLGKVIGIKEKYIADKSKGGQVEPSYSPAPKLPDGVTVPTTAPTGNFRHTGLLSTIFAVDQLVQVHTVFRHGARAPLYEFSSNESTEFYFRGVGQLSDLGLVQGMQLGELFNNRYVRTGFLHHGMKPSEVYFRSSPKERCLMTAQEVGRGMFRRDIAVPVFTFPTREEDVMLYPRMECPHQTSRNKEIFGADTFEEAFDRIRDVYAPSRTEDKGYLEAVKIEKFEGLPVPEWANTKQGLKELEDTFYEYLTFICGTGRLPDPETIQTKSGLLLHTIHLELQRSWSCHTVHRFLAYSTHDTVVLPLAESLGLIPAFKGHLPHYATGFIFELWNRDGEPFVKVFYRFSPSSHEVTELTGEVRNCADERCTLDQFVNCCDEFKTDDPLVVCGMKKGFCWKSFFLWTLLMATILLLTLVIALLFHVHQQRKK</sequence>
<comment type="similarity">
    <text evidence="2">Belongs to the histidine acid phosphatase family.</text>
</comment>
<dbReference type="InterPro" id="IPR029033">
    <property type="entry name" value="His_PPase_superfam"/>
</dbReference>
<keyword evidence="4" id="KW-0732">Signal</keyword>
<evidence type="ECO:0000256" key="1">
    <source>
        <dbReference type="ARBA" id="ARBA00000032"/>
    </source>
</evidence>
<evidence type="ECO:0000256" key="4">
    <source>
        <dbReference type="ARBA" id="ARBA00022729"/>
    </source>
</evidence>
<dbReference type="PANTHER" id="PTHR11567:SF211">
    <property type="entry name" value="PROSTATIC ACID PHOSPHATASE"/>
    <property type="match status" value="1"/>
</dbReference>
<dbReference type="Gene3D" id="3.40.50.1240">
    <property type="entry name" value="Phosphoglycerate mutase-like"/>
    <property type="match status" value="1"/>
</dbReference>
<evidence type="ECO:0000256" key="2">
    <source>
        <dbReference type="ARBA" id="ARBA00005375"/>
    </source>
</evidence>
<keyword evidence="5" id="KW-0378">Hydrolase</keyword>
<evidence type="ECO:0000313" key="9">
    <source>
        <dbReference type="EMBL" id="CAJ0585685.1"/>
    </source>
</evidence>
<proteinExistence type="inferred from homology"/>
<dbReference type="EC" id="3.1.3.2" evidence="3"/>
<gene>
    <name evidence="9" type="ORF">MSPICULIGERA_LOCUS23697</name>
</gene>
<dbReference type="EMBL" id="CATQJA010002706">
    <property type="protein sequence ID" value="CAJ0585685.1"/>
    <property type="molecule type" value="Genomic_DNA"/>
</dbReference>
<dbReference type="PANTHER" id="PTHR11567">
    <property type="entry name" value="ACID PHOSPHATASE-RELATED"/>
    <property type="match status" value="1"/>
</dbReference>
<accession>A0AA36DG38</accession>
<evidence type="ECO:0000256" key="8">
    <source>
        <dbReference type="SAM" id="Phobius"/>
    </source>
</evidence>
<keyword evidence="6" id="KW-1015">Disulfide bond</keyword>
<keyword evidence="10" id="KW-1185">Reference proteome</keyword>
<dbReference type="SUPFAM" id="SSF53254">
    <property type="entry name" value="Phosphoglycerate mutase-like"/>
    <property type="match status" value="1"/>
</dbReference>
<evidence type="ECO:0000256" key="5">
    <source>
        <dbReference type="ARBA" id="ARBA00022801"/>
    </source>
</evidence>
<keyword evidence="7" id="KW-0325">Glycoprotein</keyword>
<organism evidence="9 10">
    <name type="scientific">Mesorhabditis spiculigera</name>
    <dbReference type="NCBI Taxonomy" id="96644"/>
    <lineage>
        <taxon>Eukaryota</taxon>
        <taxon>Metazoa</taxon>
        <taxon>Ecdysozoa</taxon>
        <taxon>Nematoda</taxon>
        <taxon>Chromadorea</taxon>
        <taxon>Rhabditida</taxon>
        <taxon>Rhabditina</taxon>
        <taxon>Rhabditomorpha</taxon>
        <taxon>Rhabditoidea</taxon>
        <taxon>Rhabditidae</taxon>
        <taxon>Mesorhabditinae</taxon>
        <taxon>Mesorhabditis</taxon>
    </lineage>
</organism>
<comment type="catalytic activity">
    <reaction evidence="1">
        <text>a phosphate monoester + H2O = an alcohol + phosphate</text>
        <dbReference type="Rhea" id="RHEA:15017"/>
        <dbReference type="ChEBI" id="CHEBI:15377"/>
        <dbReference type="ChEBI" id="CHEBI:30879"/>
        <dbReference type="ChEBI" id="CHEBI:43474"/>
        <dbReference type="ChEBI" id="CHEBI:67140"/>
        <dbReference type="EC" id="3.1.3.2"/>
    </reaction>
</comment>
<dbReference type="CDD" id="cd07061">
    <property type="entry name" value="HP_HAP_like"/>
    <property type="match status" value="1"/>
</dbReference>
<keyword evidence="8" id="KW-1133">Transmembrane helix</keyword>
<dbReference type="InterPro" id="IPR033379">
    <property type="entry name" value="Acid_Pase_AS"/>
</dbReference>
<keyword evidence="8" id="KW-0472">Membrane</keyword>
<feature type="transmembrane region" description="Helical" evidence="8">
    <location>
        <begin position="494"/>
        <end position="517"/>
    </location>
</feature>
<name>A0AA36DG38_9BILA</name>
<dbReference type="Pfam" id="PF00328">
    <property type="entry name" value="His_Phos_2"/>
    <property type="match status" value="1"/>
</dbReference>
<evidence type="ECO:0000313" key="10">
    <source>
        <dbReference type="Proteomes" id="UP001177023"/>
    </source>
</evidence>